<keyword evidence="1" id="KW-0732">Signal</keyword>
<evidence type="ECO:0000313" key="2">
    <source>
        <dbReference type="EMBL" id="EXJ89060.1"/>
    </source>
</evidence>
<dbReference type="RefSeq" id="XP_007730457.1">
    <property type="nucleotide sequence ID" value="XM_007732267.1"/>
</dbReference>
<dbReference type="eggNOG" id="ENOG502R9R0">
    <property type="taxonomic scope" value="Eukaryota"/>
</dbReference>
<name>W9YHC2_9EURO</name>
<proteinExistence type="predicted"/>
<feature type="chain" id="PRO_5004933643" description="Extracellular membrane protein CFEM domain-containing protein" evidence="1">
    <location>
        <begin position="19"/>
        <end position="324"/>
    </location>
</feature>
<evidence type="ECO:0000256" key="1">
    <source>
        <dbReference type="SAM" id="SignalP"/>
    </source>
</evidence>
<organism evidence="2 3">
    <name type="scientific">Capronia epimyces CBS 606.96</name>
    <dbReference type="NCBI Taxonomy" id="1182542"/>
    <lineage>
        <taxon>Eukaryota</taxon>
        <taxon>Fungi</taxon>
        <taxon>Dikarya</taxon>
        <taxon>Ascomycota</taxon>
        <taxon>Pezizomycotina</taxon>
        <taxon>Eurotiomycetes</taxon>
        <taxon>Chaetothyriomycetidae</taxon>
        <taxon>Chaetothyriales</taxon>
        <taxon>Herpotrichiellaceae</taxon>
        <taxon>Capronia</taxon>
    </lineage>
</organism>
<dbReference type="GeneID" id="19166257"/>
<dbReference type="OrthoDB" id="4137750at2759"/>
<reference evidence="2 3" key="1">
    <citation type="submission" date="2013-03" db="EMBL/GenBank/DDBJ databases">
        <title>The Genome Sequence of Capronia epimyces CBS 606.96.</title>
        <authorList>
            <consortium name="The Broad Institute Genomics Platform"/>
            <person name="Cuomo C."/>
            <person name="de Hoog S."/>
            <person name="Gorbushina A."/>
            <person name="Walker B."/>
            <person name="Young S.K."/>
            <person name="Zeng Q."/>
            <person name="Gargeya S."/>
            <person name="Fitzgerald M."/>
            <person name="Haas B."/>
            <person name="Abouelleil A."/>
            <person name="Allen A.W."/>
            <person name="Alvarado L."/>
            <person name="Arachchi H.M."/>
            <person name="Berlin A.M."/>
            <person name="Chapman S.B."/>
            <person name="Gainer-Dewar J."/>
            <person name="Goldberg J."/>
            <person name="Griggs A."/>
            <person name="Gujja S."/>
            <person name="Hansen M."/>
            <person name="Howarth C."/>
            <person name="Imamovic A."/>
            <person name="Ireland A."/>
            <person name="Larimer J."/>
            <person name="McCowan C."/>
            <person name="Murphy C."/>
            <person name="Pearson M."/>
            <person name="Poon T.W."/>
            <person name="Priest M."/>
            <person name="Roberts A."/>
            <person name="Saif S."/>
            <person name="Shea T."/>
            <person name="Sisk P."/>
            <person name="Sykes S."/>
            <person name="Wortman J."/>
            <person name="Nusbaum C."/>
            <person name="Birren B."/>
        </authorList>
    </citation>
    <scope>NUCLEOTIDE SEQUENCE [LARGE SCALE GENOMIC DNA]</scope>
    <source>
        <strain evidence="2 3">CBS 606.96</strain>
    </source>
</reference>
<evidence type="ECO:0008006" key="4">
    <source>
        <dbReference type="Google" id="ProtNLM"/>
    </source>
</evidence>
<keyword evidence="3" id="KW-1185">Reference proteome</keyword>
<protein>
    <recommendedName>
        <fullName evidence="4">Extracellular membrane protein CFEM domain-containing protein</fullName>
    </recommendedName>
</protein>
<evidence type="ECO:0000313" key="3">
    <source>
        <dbReference type="Proteomes" id="UP000019478"/>
    </source>
</evidence>
<dbReference type="EMBL" id="AMGY01000002">
    <property type="protein sequence ID" value="EXJ89060.1"/>
    <property type="molecule type" value="Genomic_DNA"/>
</dbReference>
<feature type="signal peptide" evidence="1">
    <location>
        <begin position="1"/>
        <end position="18"/>
    </location>
</feature>
<comment type="caution">
    <text evidence="2">The sequence shown here is derived from an EMBL/GenBank/DDBJ whole genome shotgun (WGS) entry which is preliminary data.</text>
</comment>
<accession>W9YHC2</accession>
<gene>
    <name evidence="2" type="ORF">A1O3_02124</name>
</gene>
<dbReference type="HOGENOM" id="CLU_040824_0_0_1"/>
<dbReference type="Proteomes" id="UP000019478">
    <property type="component" value="Unassembled WGS sequence"/>
</dbReference>
<dbReference type="AlphaFoldDB" id="W9YHC2"/>
<sequence length="324" mass="35258">MAVAMLLVTLLFIALSSTAPTKIVGDKTPDLSYQALAVIEQLCKDQFCLLGKATFNLDTYSCECPDWQDHYLFNSPCADLECTGDEEPFYSIIDDACNCKSIKEWYKLQDDIADTHTAPDMERVVDLKRRQAPPMPEPAVDSAVPTYIPPPKQGITPALLNESLTIQPQNTATVASIIPYFRDNVLQVHLQLNGPVADTLVLNASTALPCGNIGLDPEPNIALVPQVVQQCQGQPQVVADCLCIAVNMYTPDVITYWIQNVDGSVYSLTGSSKVIDMNKMNTTQSVALSLVTWPLAASQCSSEAMFQGESQFDPDLVGTEGNST</sequence>